<dbReference type="InterPro" id="IPR029063">
    <property type="entry name" value="SAM-dependent_MTases_sf"/>
</dbReference>
<dbReference type="OrthoDB" id="799111at2"/>
<dbReference type="GO" id="GO:0032259">
    <property type="term" value="P:methylation"/>
    <property type="evidence" value="ECO:0007669"/>
    <property type="project" value="UniProtKB-KW"/>
</dbReference>
<comment type="caution">
    <text evidence="2">The sequence shown here is derived from an EMBL/GenBank/DDBJ whole genome shotgun (WGS) entry which is preliminary data.</text>
</comment>
<proteinExistence type="predicted"/>
<dbReference type="InterPro" id="IPR013216">
    <property type="entry name" value="Methyltransf_11"/>
</dbReference>
<gene>
    <name evidence="2" type="ORF">C4K68_13885</name>
</gene>
<dbReference type="EMBL" id="PRLP01000042">
    <property type="protein sequence ID" value="PPC76748.1"/>
    <property type="molecule type" value="Genomic_DNA"/>
</dbReference>
<feature type="domain" description="Methyltransferase type 11" evidence="1">
    <location>
        <begin position="68"/>
        <end position="119"/>
    </location>
</feature>
<dbReference type="Pfam" id="PF13578">
    <property type="entry name" value="Methyltransf_24"/>
    <property type="match status" value="1"/>
</dbReference>
<keyword evidence="2" id="KW-0489">Methyltransferase</keyword>
<sequence length="427" mass="49085">MVFNIFTAGDRTNMHATSMESMQRCIDWYLSDKLIKVVDLGAMNVNGSYRELFPENVEFIGVDLEPGPGVDIVLEDVYKLPFEDNSVDLILSGQMLEHCGQFWRVFSEVARVLKPEGMSFMIAPSTGPVHRYPVDCYRFYPDSYQALAEWSGLRLIHSWTDERGPWCDIVGVFQKGGEVQKITVPRTKNIEAGQTNYRNADEKAEKKSGVRDYLDVIKDIHALLKPRTYIEIGVQKGRSLNIASCDSIAIDPYPHKDLEITNSKARLFKCSSDDFFFFHAEDELKKPCQLAFIDGMHLSEYVYRDFINVERAMSPNGVIIIDDVFPNHPIQGERKRQSQVWMGDVWRFAEFLSENRPDLKLTWLDTFPSGLLVISRLRPKHRVLWQLYNQAIKKFSARASRPVPNYILTRENSVAPTLENIQEAISR</sequence>
<evidence type="ECO:0000313" key="3">
    <source>
        <dbReference type="Proteomes" id="UP000238196"/>
    </source>
</evidence>
<dbReference type="GO" id="GO:0008757">
    <property type="term" value="F:S-adenosylmethionine-dependent methyltransferase activity"/>
    <property type="evidence" value="ECO:0007669"/>
    <property type="project" value="InterPro"/>
</dbReference>
<organism evidence="2 3">
    <name type="scientific">Proteobacteria bacterium 228</name>
    <dbReference type="NCBI Taxonomy" id="2083153"/>
    <lineage>
        <taxon>Bacteria</taxon>
        <taxon>Pseudomonadati</taxon>
        <taxon>Pseudomonadota</taxon>
    </lineage>
</organism>
<reference evidence="2 3" key="1">
    <citation type="submission" date="2018-02" db="EMBL/GenBank/DDBJ databases">
        <title>novel marine gammaproteobacteria from coastal saline agro ecosystem.</title>
        <authorList>
            <person name="Krishnan R."/>
            <person name="Ramesh Kumar N."/>
        </authorList>
    </citation>
    <scope>NUCLEOTIDE SEQUENCE [LARGE SCALE GENOMIC DNA]</scope>
    <source>
        <strain evidence="2 3">228</strain>
    </source>
</reference>
<dbReference type="Pfam" id="PF08241">
    <property type="entry name" value="Methyltransf_11"/>
    <property type="match status" value="1"/>
</dbReference>
<dbReference type="CDD" id="cd02440">
    <property type="entry name" value="AdoMet_MTases"/>
    <property type="match status" value="1"/>
</dbReference>
<evidence type="ECO:0000259" key="1">
    <source>
        <dbReference type="Pfam" id="PF08241"/>
    </source>
</evidence>
<dbReference type="Gene3D" id="3.40.50.150">
    <property type="entry name" value="Vaccinia Virus protein VP39"/>
    <property type="match status" value="2"/>
</dbReference>
<name>A0A2S5KPP9_9PROT</name>
<dbReference type="AlphaFoldDB" id="A0A2S5KPP9"/>
<evidence type="ECO:0000313" key="2">
    <source>
        <dbReference type="EMBL" id="PPC76748.1"/>
    </source>
</evidence>
<dbReference type="SUPFAM" id="SSF53335">
    <property type="entry name" value="S-adenosyl-L-methionine-dependent methyltransferases"/>
    <property type="match status" value="2"/>
</dbReference>
<keyword evidence="2" id="KW-0808">Transferase</keyword>
<accession>A0A2S5KPP9</accession>
<protein>
    <submittedName>
        <fullName evidence="2">Methyltransferase type 11</fullName>
    </submittedName>
</protein>
<dbReference type="Proteomes" id="UP000238196">
    <property type="component" value="Unassembled WGS sequence"/>
</dbReference>